<dbReference type="PANTHER" id="PTHR43289:SF34">
    <property type="entry name" value="SERINE_THREONINE-PROTEIN KINASE YBDM-RELATED"/>
    <property type="match status" value="1"/>
</dbReference>
<keyword evidence="4 5" id="KW-0067">ATP-binding</keyword>
<dbReference type="SUPFAM" id="SSF56112">
    <property type="entry name" value="Protein kinase-like (PK-like)"/>
    <property type="match status" value="1"/>
</dbReference>
<feature type="transmembrane region" description="Helical" evidence="7">
    <location>
        <begin position="469"/>
        <end position="487"/>
    </location>
</feature>
<keyword evidence="7" id="KW-0472">Membrane</keyword>
<dbReference type="PROSITE" id="PS00108">
    <property type="entry name" value="PROTEIN_KINASE_ST"/>
    <property type="match status" value="1"/>
</dbReference>
<dbReference type="PROSITE" id="PS00107">
    <property type="entry name" value="PROTEIN_KINASE_ATP"/>
    <property type="match status" value="1"/>
</dbReference>
<gene>
    <name evidence="9" type="ORF">OKJ99_34520</name>
</gene>
<dbReference type="PROSITE" id="PS50011">
    <property type="entry name" value="PROTEIN_KINASE_DOM"/>
    <property type="match status" value="1"/>
</dbReference>
<dbReference type="CDD" id="cd14014">
    <property type="entry name" value="STKc_PknB_like"/>
    <property type="match status" value="1"/>
</dbReference>
<evidence type="ECO:0000313" key="9">
    <source>
        <dbReference type="EMBL" id="MEB8342621.1"/>
    </source>
</evidence>
<dbReference type="Gene3D" id="1.10.510.10">
    <property type="entry name" value="Transferase(Phosphotransferase) domain 1"/>
    <property type="match status" value="1"/>
</dbReference>
<keyword evidence="9" id="KW-0723">Serine/threonine-protein kinase</keyword>
<dbReference type="InterPro" id="IPR011009">
    <property type="entry name" value="Kinase-like_dom_sf"/>
</dbReference>
<reference evidence="9 10" key="1">
    <citation type="submission" date="2022-10" db="EMBL/GenBank/DDBJ databases">
        <authorList>
            <person name="Xie J."/>
            <person name="Shen N."/>
        </authorList>
    </citation>
    <scope>NUCLEOTIDE SEQUENCE [LARGE SCALE GENOMIC DNA]</scope>
    <source>
        <strain evidence="9 10">YIM65594</strain>
    </source>
</reference>
<evidence type="ECO:0000256" key="3">
    <source>
        <dbReference type="ARBA" id="ARBA00022777"/>
    </source>
</evidence>
<organism evidence="9 10">
    <name type="scientific">Streptomyces endophyticus</name>
    <dbReference type="NCBI Taxonomy" id="714166"/>
    <lineage>
        <taxon>Bacteria</taxon>
        <taxon>Bacillati</taxon>
        <taxon>Actinomycetota</taxon>
        <taxon>Actinomycetes</taxon>
        <taxon>Kitasatosporales</taxon>
        <taxon>Streptomycetaceae</taxon>
        <taxon>Streptomyces</taxon>
    </lineage>
</organism>
<feature type="binding site" evidence="5">
    <location>
        <position position="43"/>
    </location>
    <ligand>
        <name>ATP</name>
        <dbReference type="ChEBI" id="CHEBI:30616"/>
    </ligand>
</feature>
<evidence type="ECO:0000256" key="6">
    <source>
        <dbReference type="SAM" id="MobiDB-lite"/>
    </source>
</evidence>
<feature type="transmembrane region" description="Helical" evidence="7">
    <location>
        <begin position="523"/>
        <end position="543"/>
    </location>
</feature>
<dbReference type="PANTHER" id="PTHR43289">
    <property type="entry name" value="MITOGEN-ACTIVATED PROTEIN KINASE KINASE KINASE 20-RELATED"/>
    <property type="match status" value="1"/>
</dbReference>
<dbReference type="SMART" id="SM00220">
    <property type="entry name" value="S_TKc"/>
    <property type="match status" value="1"/>
</dbReference>
<keyword evidence="1" id="KW-0808">Transferase</keyword>
<dbReference type="Pfam" id="PF00069">
    <property type="entry name" value="Pkinase"/>
    <property type="match status" value="1"/>
</dbReference>
<evidence type="ECO:0000256" key="5">
    <source>
        <dbReference type="PROSITE-ProRule" id="PRU10141"/>
    </source>
</evidence>
<evidence type="ECO:0000256" key="1">
    <source>
        <dbReference type="ARBA" id="ARBA00022679"/>
    </source>
</evidence>
<name>A0ABU6FEZ6_9ACTN</name>
<evidence type="ECO:0000256" key="7">
    <source>
        <dbReference type="SAM" id="Phobius"/>
    </source>
</evidence>
<dbReference type="EMBL" id="JAOZYC010000168">
    <property type="protein sequence ID" value="MEB8342621.1"/>
    <property type="molecule type" value="Genomic_DNA"/>
</dbReference>
<keyword evidence="2 5" id="KW-0547">Nucleotide-binding</keyword>
<dbReference type="InterPro" id="IPR000719">
    <property type="entry name" value="Prot_kinase_dom"/>
</dbReference>
<dbReference type="Gene3D" id="3.30.200.20">
    <property type="entry name" value="Phosphorylase Kinase, domain 1"/>
    <property type="match status" value="1"/>
</dbReference>
<keyword evidence="3 9" id="KW-0418">Kinase</keyword>
<dbReference type="GO" id="GO:0004674">
    <property type="term" value="F:protein serine/threonine kinase activity"/>
    <property type="evidence" value="ECO:0007669"/>
    <property type="project" value="UniProtKB-KW"/>
</dbReference>
<dbReference type="RefSeq" id="WP_326022167.1">
    <property type="nucleotide sequence ID" value="NZ_JAOZYC010000168.1"/>
</dbReference>
<keyword evidence="10" id="KW-1185">Reference proteome</keyword>
<feature type="domain" description="Protein kinase" evidence="8">
    <location>
        <begin position="15"/>
        <end position="263"/>
    </location>
</feature>
<sequence length="545" mass="57000">MEALEAQDPRTVGTYRVLGRIGEGGMGRVYLARNAGGRSVALKFIHADMAAQPGFRERFRREADVVRRVGAPGTVPVVDTGLEERHPWYASEYVSGPSLQDSVDRFGPLPAESLWRLAADLAQTLEHVHRDRLVHRDLKPSNVLLSADGPRLIDFGIVHAALDAGLTSAALTSTGARIGTPAYMSPEQAYGEKVTAATDVYSFGLTLAFAATGVQPHRGSLDPQLPGVAEELRNVIRHCLDPEPERRPDAGQLVVRARTHDVTSDTWLPAQVASLIARTSGQLLNLEARADTELQGQGQAQQAHQVPQQGQEPGFGPGHTAYDGGAGPGFHGAATQPAGASSGPSTPPPPSPPPGPSNGFHGAATQAAPPPPYAYGGGPGTPPPAGAWGAGAWGARSGPAAGAGNGNGGGGLLGRPTLGLMWLVPAGLGSLLVLMADATLMGFTRVTGAACLIGLAFSLARRGGPRQGFMLYWLGLSGLVLHSWWGVGSYTLTGLEVQHLREQGWQPSGYQHLVDAVSGPFEIVLALGSLSLIYIVPAAFLRFRK</sequence>
<protein>
    <submittedName>
        <fullName evidence="9">Serine/threonine protein kinase</fullName>
    </submittedName>
</protein>
<evidence type="ECO:0000313" key="10">
    <source>
        <dbReference type="Proteomes" id="UP001354931"/>
    </source>
</evidence>
<feature type="compositionally biased region" description="Pro residues" evidence="6">
    <location>
        <begin position="345"/>
        <end position="356"/>
    </location>
</feature>
<feature type="transmembrane region" description="Helical" evidence="7">
    <location>
        <begin position="442"/>
        <end position="460"/>
    </location>
</feature>
<evidence type="ECO:0000256" key="4">
    <source>
        <dbReference type="ARBA" id="ARBA00022840"/>
    </source>
</evidence>
<dbReference type="InterPro" id="IPR008271">
    <property type="entry name" value="Ser/Thr_kinase_AS"/>
</dbReference>
<keyword evidence="7" id="KW-1133">Transmembrane helix</keyword>
<feature type="region of interest" description="Disordered" evidence="6">
    <location>
        <begin position="292"/>
        <end position="381"/>
    </location>
</feature>
<evidence type="ECO:0000256" key="2">
    <source>
        <dbReference type="ARBA" id="ARBA00022741"/>
    </source>
</evidence>
<keyword evidence="7" id="KW-0812">Transmembrane</keyword>
<proteinExistence type="predicted"/>
<feature type="compositionally biased region" description="Low complexity" evidence="6">
    <location>
        <begin position="295"/>
        <end position="314"/>
    </location>
</feature>
<evidence type="ECO:0000259" key="8">
    <source>
        <dbReference type="PROSITE" id="PS50011"/>
    </source>
</evidence>
<comment type="caution">
    <text evidence="9">The sequence shown here is derived from an EMBL/GenBank/DDBJ whole genome shotgun (WGS) entry which is preliminary data.</text>
</comment>
<dbReference type="Proteomes" id="UP001354931">
    <property type="component" value="Unassembled WGS sequence"/>
</dbReference>
<dbReference type="InterPro" id="IPR017441">
    <property type="entry name" value="Protein_kinase_ATP_BS"/>
</dbReference>
<accession>A0ABU6FEZ6</accession>